<accession>A0A7J8BZ95</accession>
<evidence type="ECO:0000256" key="1">
    <source>
        <dbReference type="SAM" id="MobiDB-lite"/>
    </source>
</evidence>
<sequence>MDSKDESAHVWPSAAEHEENAAQVHFVPDAGTVAQIVYTDDQVRPPQQVVYTADGASYTSVDGPEHTLVYIHPVEAAQTLFTDPGQVAYVQQDATAQQASLPVHNQVLPSIESVDGSDPLATLQNPMSRLEAKEEEDEDEDEDTEEDEEEDGEDTDLDDWEPDPPRPFDPHDLCFP</sequence>
<dbReference type="AlphaFoldDB" id="A0A7J8BZ95"/>
<gene>
    <name evidence="2" type="ORF">HJG59_014747</name>
</gene>
<organism evidence="2 3">
    <name type="scientific">Molossus molossus</name>
    <name type="common">Pallas' mastiff bat</name>
    <name type="synonym">Vespertilio molossus</name>
    <dbReference type="NCBI Taxonomy" id="27622"/>
    <lineage>
        <taxon>Eukaryota</taxon>
        <taxon>Metazoa</taxon>
        <taxon>Chordata</taxon>
        <taxon>Craniata</taxon>
        <taxon>Vertebrata</taxon>
        <taxon>Euteleostomi</taxon>
        <taxon>Mammalia</taxon>
        <taxon>Eutheria</taxon>
        <taxon>Laurasiatheria</taxon>
        <taxon>Chiroptera</taxon>
        <taxon>Yangochiroptera</taxon>
        <taxon>Molossidae</taxon>
        <taxon>Molossus</taxon>
    </lineage>
</organism>
<feature type="region of interest" description="Disordered" evidence="1">
    <location>
        <begin position="111"/>
        <end position="176"/>
    </location>
</feature>
<feature type="compositionally biased region" description="Basic and acidic residues" evidence="1">
    <location>
        <begin position="163"/>
        <end position="176"/>
    </location>
</feature>
<reference evidence="2 3" key="1">
    <citation type="journal article" date="2020" name="Nature">
        <title>Six reference-quality genomes reveal evolution of bat adaptations.</title>
        <authorList>
            <person name="Jebb D."/>
            <person name="Huang Z."/>
            <person name="Pippel M."/>
            <person name="Hughes G.M."/>
            <person name="Lavrichenko K."/>
            <person name="Devanna P."/>
            <person name="Winkler S."/>
            <person name="Jermiin L.S."/>
            <person name="Skirmuntt E.C."/>
            <person name="Katzourakis A."/>
            <person name="Burkitt-Gray L."/>
            <person name="Ray D.A."/>
            <person name="Sullivan K.A.M."/>
            <person name="Roscito J.G."/>
            <person name="Kirilenko B.M."/>
            <person name="Davalos L.M."/>
            <person name="Corthals A.P."/>
            <person name="Power M.L."/>
            <person name="Jones G."/>
            <person name="Ransome R.D."/>
            <person name="Dechmann D.K.N."/>
            <person name="Locatelli A.G."/>
            <person name="Puechmaille S.J."/>
            <person name="Fedrigo O."/>
            <person name="Jarvis E.D."/>
            <person name="Hiller M."/>
            <person name="Vernes S.C."/>
            <person name="Myers E.W."/>
            <person name="Teeling E.C."/>
        </authorList>
    </citation>
    <scope>NUCLEOTIDE SEQUENCE [LARGE SCALE GENOMIC DNA]</scope>
    <source>
        <strain evidence="2">MMolMol1</strain>
        <tissue evidence="2">Muscle</tissue>
    </source>
</reference>
<evidence type="ECO:0000313" key="2">
    <source>
        <dbReference type="EMBL" id="KAF6403928.1"/>
    </source>
</evidence>
<comment type="caution">
    <text evidence="2">The sequence shown here is derived from an EMBL/GenBank/DDBJ whole genome shotgun (WGS) entry which is preliminary data.</text>
</comment>
<dbReference type="EMBL" id="JACASF010000022">
    <property type="protein sequence ID" value="KAF6403928.1"/>
    <property type="molecule type" value="Genomic_DNA"/>
</dbReference>
<feature type="region of interest" description="Disordered" evidence="1">
    <location>
        <begin position="1"/>
        <end position="20"/>
    </location>
</feature>
<dbReference type="Proteomes" id="UP000550707">
    <property type="component" value="Unassembled WGS sequence"/>
</dbReference>
<proteinExistence type="predicted"/>
<protein>
    <submittedName>
        <fullName evidence="2">PR/SET domain 10</fullName>
    </submittedName>
</protein>
<feature type="compositionally biased region" description="Acidic residues" evidence="1">
    <location>
        <begin position="133"/>
        <end position="162"/>
    </location>
</feature>
<evidence type="ECO:0000313" key="3">
    <source>
        <dbReference type="Proteomes" id="UP000550707"/>
    </source>
</evidence>
<keyword evidence="3" id="KW-1185">Reference proteome</keyword>
<name>A0A7J8BZ95_MOLMO</name>